<evidence type="ECO:0000313" key="3">
    <source>
        <dbReference type="Proteomes" id="UP000275394"/>
    </source>
</evidence>
<sequence>MIEFKSYIATLIDRSAEEFPELSACHYLPGFVETTTIDEIHNKTPALYFSQESVDEIKKVSSGQKDVTVGMVAYLLHSGEAEPIAREAAMVELHAKLISFLAGNRWGLDNVFPPKKITSVDVYGLMRGFATYAISPTVRARCADLYGAGEDSAHLSLMVVSWQQTLRTGVDAFEGSGPSPFKELYSHPLHEDKPEQTVEQHRDEFDWLNKP</sequence>
<proteinExistence type="predicted"/>
<dbReference type="RefSeq" id="WP_148059331.1">
    <property type="nucleotide sequence ID" value="NZ_RKHR01000003.1"/>
</dbReference>
<name>A0A3N2E265_9GAMM</name>
<keyword evidence="3" id="KW-1185">Reference proteome</keyword>
<accession>A0A3N2E265</accession>
<dbReference type="AlphaFoldDB" id="A0A3N2E265"/>
<dbReference type="EMBL" id="RKHR01000003">
    <property type="protein sequence ID" value="ROS05665.1"/>
    <property type="molecule type" value="Genomic_DNA"/>
</dbReference>
<dbReference type="Proteomes" id="UP000275394">
    <property type="component" value="Unassembled WGS sequence"/>
</dbReference>
<reference evidence="2 3" key="1">
    <citation type="submission" date="2018-11" db="EMBL/GenBank/DDBJ databases">
        <title>Genomic Encyclopedia of Type Strains, Phase IV (KMG-IV): sequencing the most valuable type-strain genomes for metagenomic binning, comparative biology and taxonomic classification.</title>
        <authorList>
            <person name="Goeker M."/>
        </authorList>
    </citation>
    <scope>NUCLEOTIDE SEQUENCE [LARGE SCALE GENOMIC DNA]</scope>
    <source>
        <strain evidence="2 3">DSM 100316</strain>
    </source>
</reference>
<evidence type="ECO:0000313" key="2">
    <source>
        <dbReference type="EMBL" id="ROS05665.1"/>
    </source>
</evidence>
<dbReference type="OrthoDB" id="6262411at2"/>
<evidence type="ECO:0000256" key="1">
    <source>
        <dbReference type="SAM" id="MobiDB-lite"/>
    </source>
</evidence>
<organism evidence="2 3">
    <name type="scientific">Sinobacterium caligoides</name>
    <dbReference type="NCBI Taxonomy" id="933926"/>
    <lineage>
        <taxon>Bacteria</taxon>
        <taxon>Pseudomonadati</taxon>
        <taxon>Pseudomonadota</taxon>
        <taxon>Gammaproteobacteria</taxon>
        <taxon>Cellvibrionales</taxon>
        <taxon>Spongiibacteraceae</taxon>
        <taxon>Sinobacterium</taxon>
    </lineage>
</organism>
<protein>
    <submittedName>
        <fullName evidence="2">Uncharacterized protein</fullName>
    </submittedName>
</protein>
<comment type="caution">
    <text evidence="2">The sequence shown here is derived from an EMBL/GenBank/DDBJ whole genome shotgun (WGS) entry which is preliminary data.</text>
</comment>
<gene>
    <name evidence="2" type="ORF">EDC56_1211</name>
</gene>
<feature type="region of interest" description="Disordered" evidence="1">
    <location>
        <begin position="190"/>
        <end position="211"/>
    </location>
</feature>